<evidence type="ECO:0000256" key="7">
    <source>
        <dbReference type="SAM" id="MobiDB-lite"/>
    </source>
</evidence>
<evidence type="ECO:0000256" key="6">
    <source>
        <dbReference type="ARBA" id="ARBA00029445"/>
    </source>
</evidence>
<evidence type="ECO:0000256" key="4">
    <source>
        <dbReference type="ARBA" id="ARBA00023136"/>
    </source>
</evidence>
<feature type="signal peptide" evidence="8">
    <location>
        <begin position="1"/>
        <end position="36"/>
    </location>
</feature>
<dbReference type="AlphaFoldDB" id="A0A1W0WSU7"/>
<protein>
    <recommendedName>
        <fullName evidence="11">FZ domain-containing protein</fullName>
    </recommendedName>
</protein>
<evidence type="ECO:0000256" key="2">
    <source>
        <dbReference type="ARBA" id="ARBA00022692"/>
    </source>
</evidence>
<dbReference type="EMBL" id="MTYJ01000051">
    <property type="protein sequence ID" value="OQV18271.1"/>
    <property type="molecule type" value="Genomic_DNA"/>
</dbReference>
<proteinExistence type="inferred from homology"/>
<feature type="chain" id="PRO_5013365968" description="FZ domain-containing protein" evidence="8">
    <location>
        <begin position="37"/>
        <end position="373"/>
    </location>
</feature>
<dbReference type="GO" id="GO:0015275">
    <property type="term" value="F:stretch-activated, monoatomic cation-selective, calcium channel activity"/>
    <property type="evidence" value="ECO:0007669"/>
    <property type="project" value="TreeGrafter"/>
</dbReference>
<organism evidence="9 10">
    <name type="scientific">Hypsibius exemplaris</name>
    <name type="common">Freshwater tardigrade</name>
    <dbReference type="NCBI Taxonomy" id="2072580"/>
    <lineage>
        <taxon>Eukaryota</taxon>
        <taxon>Metazoa</taxon>
        <taxon>Ecdysozoa</taxon>
        <taxon>Tardigrada</taxon>
        <taxon>Eutardigrada</taxon>
        <taxon>Parachela</taxon>
        <taxon>Hypsibioidea</taxon>
        <taxon>Hypsibiidae</taxon>
        <taxon>Hypsibius</taxon>
    </lineage>
</organism>
<sequence>MPDNLAAAAGFVWPCPMRRKVHPCAVLFFLIKFSSGQLNTPPPPSSNSNGNGNFSSLDTGTTTGSGGLCSYYRNDTSMGGGRNDSAVPPHPLRNLGGFYHTPWLDQAFCQYPRRVHAWDLPDPAQECLPTDRAEVLDRLQFMCDIAPDRRSRQSFERLTLPFCGEYTLPMVFGGDDGCVMKNSTRECRDCMEQIYLIDQHAKLVYCHFKQDILGRFDCETPYSVIWKNCSACQSAYRAWVCAMMIPFRMGEHRINPCRSFCTNVEQRCPYLTPDDKVIIAGEPMFFCKDPDIPEIYSAYADPPHCYLPCHLNVSRNATSPEEDCNRHEILKEDLAVYYNMSRRKVSRGTIRNPSFPSVTAMLLLLLTVIRLFS</sequence>
<evidence type="ECO:0000313" key="9">
    <source>
        <dbReference type="EMBL" id="OQV18271.1"/>
    </source>
</evidence>
<dbReference type="InterPro" id="IPR055288">
    <property type="entry name" value="NALCN_aux_factor_1/2"/>
</dbReference>
<reference evidence="10" key="1">
    <citation type="submission" date="2017-01" db="EMBL/GenBank/DDBJ databases">
        <title>Comparative genomics of anhydrobiosis in the tardigrade Hypsibius dujardini.</title>
        <authorList>
            <person name="Yoshida Y."/>
            <person name="Koutsovoulos G."/>
            <person name="Laetsch D."/>
            <person name="Stevens L."/>
            <person name="Kumar S."/>
            <person name="Horikawa D."/>
            <person name="Ishino K."/>
            <person name="Komine S."/>
            <person name="Tomita M."/>
            <person name="Blaxter M."/>
            <person name="Arakawa K."/>
        </authorList>
    </citation>
    <scope>NUCLEOTIDE SEQUENCE [LARGE SCALE GENOMIC DNA]</scope>
    <source>
        <strain evidence="10">Z151</strain>
    </source>
</reference>
<evidence type="ECO:0000313" key="10">
    <source>
        <dbReference type="Proteomes" id="UP000192578"/>
    </source>
</evidence>
<evidence type="ECO:0000256" key="1">
    <source>
        <dbReference type="ARBA" id="ARBA00004141"/>
    </source>
</evidence>
<feature type="region of interest" description="Disordered" evidence="7">
    <location>
        <begin position="39"/>
        <end position="59"/>
    </location>
</feature>
<gene>
    <name evidence="9" type="ORF">BV898_07667</name>
</gene>
<comment type="subcellular location">
    <subcellularLocation>
        <location evidence="1">Membrane</location>
        <topology evidence="1">Multi-pass membrane protein</topology>
    </subcellularLocation>
</comment>
<evidence type="ECO:0000256" key="3">
    <source>
        <dbReference type="ARBA" id="ARBA00022989"/>
    </source>
</evidence>
<name>A0A1W0WSU7_HYPEX</name>
<keyword evidence="3" id="KW-1133">Transmembrane helix</keyword>
<feature type="compositionally biased region" description="Low complexity" evidence="7">
    <location>
        <begin position="46"/>
        <end position="59"/>
    </location>
</feature>
<dbReference type="Proteomes" id="UP000192578">
    <property type="component" value="Unassembled WGS sequence"/>
</dbReference>
<dbReference type="OrthoDB" id="10047996at2759"/>
<dbReference type="GO" id="GO:0098703">
    <property type="term" value="P:calcium ion import across plasma membrane"/>
    <property type="evidence" value="ECO:0007669"/>
    <property type="project" value="TreeGrafter"/>
</dbReference>
<evidence type="ECO:0008006" key="11">
    <source>
        <dbReference type="Google" id="ProtNLM"/>
    </source>
</evidence>
<evidence type="ECO:0000256" key="5">
    <source>
        <dbReference type="ARBA" id="ARBA00023180"/>
    </source>
</evidence>
<keyword evidence="2" id="KW-0812">Transmembrane</keyword>
<accession>A0A1W0WSU7</accession>
<keyword evidence="10" id="KW-1185">Reference proteome</keyword>
<keyword evidence="8" id="KW-0732">Signal</keyword>
<dbReference type="GO" id="GO:0005886">
    <property type="term" value="C:plasma membrane"/>
    <property type="evidence" value="ECO:0007669"/>
    <property type="project" value="TreeGrafter"/>
</dbReference>
<evidence type="ECO:0000256" key="8">
    <source>
        <dbReference type="SAM" id="SignalP"/>
    </source>
</evidence>
<keyword evidence="5" id="KW-0325">Glycoprotein</keyword>
<keyword evidence="4" id="KW-0472">Membrane</keyword>
<dbReference type="PANTHER" id="PTHR15819">
    <property type="entry name" value="TRANSMEMBRANE PROTEIN FAM155"/>
    <property type="match status" value="1"/>
</dbReference>
<comment type="similarity">
    <text evidence="6">Belongs to the NALF family.</text>
</comment>
<comment type="caution">
    <text evidence="9">The sequence shown here is derived from an EMBL/GenBank/DDBJ whole genome shotgun (WGS) entry which is preliminary data.</text>
</comment>
<dbReference type="PANTHER" id="PTHR15819:SF11">
    <property type="entry name" value="MID1, ISOFORM A"/>
    <property type="match status" value="1"/>
</dbReference>